<dbReference type="EC" id="3.4.16.4" evidence="12"/>
<dbReference type="InterPro" id="IPR012338">
    <property type="entry name" value="Beta-lactam/transpept-like"/>
</dbReference>
<dbReference type="EMBL" id="JACJIA010000002">
    <property type="protein sequence ID" value="MBA8950519.1"/>
    <property type="molecule type" value="Genomic_DNA"/>
</dbReference>
<evidence type="ECO:0000259" key="11">
    <source>
        <dbReference type="Pfam" id="PF00768"/>
    </source>
</evidence>
<keyword evidence="2 10" id="KW-0732">Signal</keyword>
<reference evidence="12 13" key="1">
    <citation type="submission" date="2020-08" db="EMBL/GenBank/DDBJ databases">
        <title>Genomic Encyclopedia of Type Strains, Phase IV (KMG-IV): sequencing the most valuable type-strain genomes for metagenomic binning, comparative biology and taxonomic classification.</title>
        <authorList>
            <person name="Goeker M."/>
        </authorList>
    </citation>
    <scope>NUCLEOTIDE SEQUENCE [LARGE SCALE GENOMIC DNA]</scope>
    <source>
        <strain evidence="12 13">DSM 44197</strain>
    </source>
</reference>
<proteinExistence type="inferred from homology"/>
<feature type="domain" description="Peptidase S11 D-alanyl-D-alanine carboxypeptidase A N-terminal" evidence="11">
    <location>
        <begin position="27"/>
        <end position="258"/>
    </location>
</feature>
<keyword evidence="6" id="KW-0961">Cell wall biogenesis/degradation</keyword>
<dbReference type="GO" id="GO:0009002">
    <property type="term" value="F:serine-type D-Ala-D-Ala carboxypeptidase activity"/>
    <property type="evidence" value="ECO:0007669"/>
    <property type="project" value="UniProtKB-EC"/>
</dbReference>
<dbReference type="GO" id="GO:0006508">
    <property type="term" value="P:proteolysis"/>
    <property type="evidence" value="ECO:0007669"/>
    <property type="project" value="InterPro"/>
</dbReference>
<dbReference type="Gene3D" id="3.40.710.10">
    <property type="entry name" value="DD-peptidase/beta-lactamase superfamily"/>
    <property type="match status" value="1"/>
</dbReference>
<dbReference type="AlphaFoldDB" id="A0A7W3QKG9"/>
<keyword evidence="5" id="KW-0573">Peptidoglycan synthesis</keyword>
<evidence type="ECO:0000256" key="4">
    <source>
        <dbReference type="ARBA" id="ARBA00022960"/>
    </source>
</evidence>
<dbReference type="RefSeq" id="WP_182842922.1">
    <property type="nucleotide sequence ID" value="NZ_BAAALP010000057.1"/>
</dbReference>
<dbReference type="GO" id="GO:0009252">
    <property type="term" value="P:peptidoglycan biosynthetic process"/>
    <property type="evidence" value="ECO:0007669"/>
    <property type="project" value="UniProtKB-KW"/>
</dbReference>
<evidence type="ECO:0000256" key="2">
    <source>
        <dbReference type="ARBA" id="ARBA00022729"/>
    </source>
</evidence>
<keyword evidence="12" id="KW-0645">Protease</keyword>
<keyword evidence="13" id="KW-1185">Reference proteome</keyword>
<evidence type="ECO:0000256" key="7">
    <source>
        <dbReference type="PIRSR" id="PIRSR618044-1"/>
    </source>
</evidence>
<dbReference type="GO" id="GO:0008360">
    <property type="term" value="P:regulation of cell shape"/>
    <property type="evidence" value="ECO:0007669"/>
    <property type="project" value="UniProtKB-KW"/>
</dbReference>
<comment type="caution">
    <text evidence="12">The sequence shown here is derived from an EMBL/GenBank/DDBJ whole genome shotgun (WGS) entry which is preliminary data.</text>
</comment>
<evidence type="ECO:0000256" key="6">
    <source>
        <dbReference type="ARBA" id="ARBA00023316"/>
    </source>
</evidence>
<evidence type="ECO:0000256" key="3">
    <source>
        <dbReference type="ARBA" id="ARBA00022801"/>
    </source>
</evidence>
<feature type="active site" description="Acyl-ester intermediate" evidence="7">
    <location>
        <position position="63"/>
    </location>
</feature>
<feature type="active site" evidence="7">
    <location>
        <position position="122"/>
    </location>
</feature>
<feature type="binding site" evidence="8">
    <location>
        <position position="229"/>
    </location>
    <ligand>
        <name>substrate</name>
    </ligand>
</feature>
<dbReference type="InterPro" id="IPR018044">
    <property type="entry name" value="Peptidase_S11"/>
</dbReference>
<evidence type="ECO:0000313" key="13">
    <source>
        <dbReference type="Proteomes" id="UP000572680"/>
    </source>
</evidence>
<evidence type="ECO:0000256" key="8">
    <source>
        <dbReference type="PIRSR" id="PIRSR618044-2"/>
    </source>
</evidence>
<protein>
    <submittedName>
        <fullName evidence="12">D-alanyl-D-alanine carboxypeptidase (Penicillin-binding protein 5/6)</fullName>
        <ecNumber evidence="12">3.4.16.4</ecNumber>
    </submittedName>
</protein>
<dbReference type="Proteomes" id="UP000572680">
    <property type="component" value="Unassembled WGS sequence"/>
</dbReference>
<evidence type="ECO:0000256" key="9">
    <source>
        <dbReference type="RuleBase" id="RU004016"/>
    </source>
</evidence>
<dbReference type="GO" id="GO:0071555">
    <property type="term" value="P:cell wall organization"/>
    <property type="evidence" value="ECO:0007669"/>
    <property type="project" value="UniProtKB-KW"/>
</dbReference>
<dbReference type="PRINTS" id="PR00725">
    <property type="entry name" value="DADACBPTASE1"/>
</dbReference>
<keyword evidence="12" id="KW-0121">Carboxypeptidase</keyword>
<feature type="active site" description="Proton acceptor" evidence="7">
    <location>
        <position position="66"/>
    </location>
</feature>
<evidence type="ECO:0000256" key="1">
    <source>
        <dbReference type="ARBA" id="ARBA00007164"/>
    </source>
</evidence>
<accession>A0A7W3QKG9</accession>
<keyword evidence="4" id="KW-0133">Cell shape</keyword>
<evidence type="ECO:0000256" key="5">
    <source>
        <dbReference type="ARBA" id="ARBA00022984"/>
    </source>
</evidence>
<dbReference type="PANTHER" id="PTHR21581">
    <property type="entry name" value="D-ALANYL-D-ALANINE CARBOXYPEPTIDASE"/>
    <property type="match status" value="1"/>
</dbReference>
<dbReference type="PANTHER" id="PTHR21581:SF33">
    <property type="entry name" value="D-ALANYL-D-ALANINE CARBOXYPEPTIDASE DACB"/>
    <property type="match status" value="1"/>
</dbReference>
<evidence type="ECO:0000313" key="12">
    <source>
        <dbReference type="EMBL" id="MBA8950519.1"/>
    </source>
</evidence>
<sequence>MRITPVLAALALLSGVLLTPGTADARTAPAPPGVRARSALLVDDGTSEILWGRRVRERRPIGSLAKLMTAVVVVHEGGLNRRLRVRPWHLAYAHARHGTVARLRPGDRIRVRDLLHALLLPSGSDAAAVLAEAYGPGHHRFVRKMNRLARAFGMTRTRYSDAAGLPPSPGHSTARDQVVLGRYALGLPELRRIVRKPRHALRAGDGHGRYVWLTTNTMLGDYPGLLGVKSGYTLAAGASFLFAARRHGRTLVGVVLNSSPTVRAARFRDARKILNWGFHHTR</sequence>
<dbReference type="InterPro" id="IPR001967">
    <property type="entry name" value="Peptidase_S11_N"/>
</dbReference>
<comment type="similarity">
    <text evidence="1 9">Belongs to the peptidase S11 family.</text>
</comment>
<organism evidence="12 13">
    <name type="scientific">Actinomadura namibiensis</name>
    <dbReference type="NCBI Taxonomy" id="182080"/>
    <lineage>
        <taxon>Bacteria</taxon>
        <taxon>Bacillati</taxon>
        <taxon>Actinomycetota</taxon>
        <taxon>Actinomycetes</taxon>
        <taxon>Streptosporangiales</taxon>
        <taxon>Thermomonosporaceae</taxon>
        <taxon>Actinomadura</taxon>
    </lineage>
</organism>
<feature type="chain" id="PRO_5031546158" evidence="10">
    <location>
        <begin position="26"/>
        <end position="282"/>
    </location>
</feature>
<name>A0A7W3QKG9_ACTNM</name>
<dbReference type="SUPFAM" id="SSF56601">
    <property type="entry name" value="beta-lactamase/transpeptidase-like"/>
    <property type="match status" value="1"/>
</dbReference>
<feature type="signal peptide" evidence="10">
    <location>
        <begin position="1"/>
        <end position="25"/>
    </location>
</feature>
<keyword evidence="3 12" id="KW-0378">Hydrolase</keyword>
<gene>
    <name evidence="12" type="ORF">HNR61_002132</name>
</gene>
<evidence type="ECO:0000256" key="10">
    <source>
        <dbReference type="SAM" id="SignalP"/>
    </source>
</evidence>
<dbReference type="Pfam" id="PF00768">
    <property type="entry name" value="Peptidase_S11"/>
    <property type="match status" value="1"/>
</dbReference>